<name>A0A9P5THK0_GYMJU</name>
<proteinExistence type="predicted"/>
<dbReference type="InterPro" id="IPR036047">
    <property type="entry name" value="F-box-like_dom_sf"/>
</dbReference>
<evidence type="ECO:0000313" key="3">
    <source>
        <dbReference type="Proteomes" id="UP000724874"/>
    </source>
</evidence>
<gene>
    <name evidence="2" type="ORF">CPB84DRAFT_1794150</name>
</gene>
<evidence type="ECO:0000259" key="1">
    <source>
        <dbReference type="Pfam" id="PF00646"/>
    </source>
</evidence>
<dbReference type="SUPFAM" id="SSF81383">
    <property type="entry name" value="F-box domain"/>
    <property type="match status" value="1"/>
</dbReference>
<dbReference type="OrthoDB" id="2688364at2759"/>
<feature type="domain" description="F-box" evidence="1">
    <location>
        <begin position="18"/>
        <end position="56"/>
    </location>
</feature>
<reference evidence="2" key="1">
    <citation type="submission" date="2020-11" db="EMBL/GenBank/DDBJ databases">
        <authorList>
            <consortium name="DOE Joint Genome Institute"/>
            <person name="Ahrendt S."/>
            <person name="Riley R."/>
            <person name="Andreopoulos W."/>
            <person name="LaButti K."/>
            <person name="Pangilinan J."/>
            <person name="Ruiz-duenas F.J."/>
            <person name="Barrasa J.M."/>
            <person name="Sanchez-Garcia M."/>
            <person name="Camarero S."/>
            <person name="Miyauchi S."/>
            <person name="Serrano A."/>
            <person name="Linde D."/>
            <person name="Babiker R."/>
            <person name="Drula E."/>
            <person name="Ayuso-Fernandez I."/>
            <person name="Pacheco R."/>
            <person name="Padilla G."/>
            <person name="Ferreira P."/>
            <person name="Barriuso J."/>
            <person name="Kellner H."/>
            <person name="Castanera R."/>
            <person name="Alfaro M."/>
            <person name="Ramirez L."/>
            <person name="Pisabarro A.G."/>
            <person name="Kuo A."/>
            <person name="Tritt A."/>
            <person name="Lipzen A."/>
            <person name="He G."/>
            <person name="Yan M."/>
            <person name="Ng V."/>
            <person name="Cullen D."/>
            <person name="Martin F."/>
            <person name="Rosso M.-N."/>
            <person name="Henrissat B."/>
            <person name="Hibbett D."/>
            <person name="Martinez A.T."/>
            <person name="Grigoriev I.V."/>
        </authorList>
    </citation>
    <scope>NUCLEOTIDE SEQUENCE</scope>
    <source>
        <strain evidence="2">AH 44721</strain>
    </source>
</reference>
<evidence type="ECO:0000313" key="2">
    <source>
        <dbReference type="EMBL" id="KAF8878487.1"/>
    </source>
</evidence>
<sequence length="496" mass="55878">MDMQNAQVLKTYGSFAKLGTDVIINVAKFLRPCDIISLRKTCKLLQQVTRMRTIWINALRSIMARNAITEDTYPLQKMALPILKHVALSPHRFASLVMKSNEVMPLPTSIRAISPRMTNWEKERYEIELPGPFIDFWMAPGGRYVVTLSMQHDWNESTLFTVWDVGLSGRDVIKPLTRFLEKAQGLRLVCFFADSQNLGFFYIVSTQNSPSFSVLVHKASLSSPPKIDFLAKLEIPTSPGSNPPVRFVYLLPESCRILVRSLEQEKCSFRIWDFLNNAVADVIMRDCPVEEKIEVFCCDNCFIVALKDRLIVCNIPTLVPYIAGKRLIEHEASIIISAPLKSADSFYIEPNPMSPLASNVPPYILRVNDKQVAFLEAKEANPVHDPMLPNRLPVTRTIVNIANDTFRKAAMDGTVERCEEYFFLTNPVGSSMVTIMNAECLSQNEGTGGLSLFTTTLDLYVTIDVEKQQLCPLLGRDCVLTGNGDVFIFDYLVSPE</sequence>
<comment type="caution">
    <text evidence="2">The sequence shown here is derived from an EMBL/GenBank/DDBJ whole genome shotgun (WGS) entry which is preliminary data.</text>
</comment>
<protein>
    <recommendedName>
        <fullName evidence="1">F-box domain-containing protein</fullName>
    </recommendedName>
</protein>
<dbReference type="Proteomes" id="UP000724874">
    <property type="component" value="Unassembled WGS sequence"/>
</dbReference>
<dbReference type="AlphaFoldDB" id="A0A9P5THK0"/>
<dbReference type="EMBL" id="JADNYJ010000158">
    <property type="protein sequence ID" value="KAF8878487.1"/>
    <property type="molecule type" value="Genomic_DNA"/>
</dbReference>
<dbReference type="Pfam" id="PF00646">
    <property type="entry name" value="F-box"/>
    <property type="match status" value="1"/>
</dbReference>
<keyword evidence="3" id="KW-1185">Reference proteome</keyword>
<dbReference type="InterPro" id="IPR001810">
    <property type="entry name" value="F-box_dom"/>
</dbReference>
<accession>A0A9P5THK0</accession>
<organism evidence="2 3">
    <name type="scientific">Gymnopilus junonius</name>
    <name type="common">Spectacular rustgill mushroom</name>
    <name type="synonym">Gymnopilus spectabilis subsp. junonius</name>
    <dbReference type="NCBI Taxonomy" id="109634"/>
    <lineage>
        <taxon>Eukaryota</taxon>
        <taxon>Fungi</taxon>
        <taxon>Dikarya</taxon>
        <taxon>Basidiomycota</taxon>
        <taxon>Agaricomycotina</taxon>
        <taxon>Agaricomycetes</taxon>
        <taxon>Agaricomycetidae</taxon>
        <taxon>Agaricales</taxon>
        <taxon>Agaricineae</taxon>
        <taxon>Hymenogastraceae</taxon>
        <taxon>Gymnopilus</taxon>
    </lineage>
</organism>